<evidence type="ECO:0000256" key="2">
    <source>
        <dbReference type="SAM" id="MobiDB-lite"/>
    </source>
</evidence>
<reference evidence="4 5" key="1">
    <citation type="journal article" date="2018" name="MBio">
        <title>Comparative Genomics Reveals the Core Gene Toolbox for the Fungus-Insect Symbiosis.</title>
        <authorList>
            <person name="Wang Y."/>
            <person name="Stata M."/>
            <person name="Wang W."/>
            <person name="Stajich J.E."/>
            <person name="White M.M."/>
            <person name="Moncalvo J.M."/>
        </authorList>
    </citation>
    <scope>NUCLEOTIDE SEQUENCE [LARGE SCALE GENOMIC DNA]</scope>
    <source>
        <strain evidence="4 5">SWE-8-4</strain>
    </source>
</reference>
<feature type="compositionally biased region" description="Polar residues" evidence="2">
    <location>
        <begin position="516"/>
        <end position="527"/>
    </location>
</feature>
<feature type="region of interest" description="Disordered" evidence="2">
    <location>
        <begin position="456"/>
        <end position="539"/>
    </location>
</feature>
<proteinExistence type="predicted"/>
<dbReference type="GO" id="GO:0005634">
    <property type="term" value="C:nucleus"/>
    <property type="evidence" value="ECO:0007669"/>
    <property type="project" value="TreeGrafter"/>
</dbReference>
<evidence type="ECO:0000313" key="5">
    <source>
        <dbReference type="Proteomes" id="UP000245383"/>
    </source>
</evidence>
<dbReference type="Proteomes" id="UP000245383">
    <property type="component" value="Unassembled WGS sequence"/>
</dbReference>
<feature type="domain" description="Bud22" evidence="3">
    <location>
        <begin position="94"/>
        <end position="572"/>
    </location>
</feature>
<feature type="compositionally biased region" description="Polar residues" evidence="2">
    <location>
        <begin position="480"/>
        <end position="506"/>
    </location>
</feature>
<dbReference type="OrthoDB" id="3364872at2759"/>
<keyword evidence="1" id="KW-0175">Coiled coil</keyword>
<feature type="region of interest" description="Disordered" evidence="2">
    <location>
        <begin position="414"/>
        <end position="436"/>
    </location>
</feature>
<evidence type="ECO:0000256" key="1">
    <source>
        <dbReference type="ARBA" id="ARBA00023054"/>
    </source>
</evidence>
<keyword evidence="5" id="KW-1185">Reference proteome</keyword>
<organism evidence="4 5">
    <name type="scientific">Smittium simulii</name>
    <dbReference type="NCBI Taxonomy" id="133385"/>
    <lineage>
        <taxon>Eukaryota</taxon>
        <taxon>Fungi</taxon>
        <taxon>Fungi incertae sedis</taxon>
        <taxon>Zoopagomycota</taxon>
        <taxon>Kickxellomycotina</taxon>
        <taxon>Harpellomycetes</taxon>
        <taxon>Harpellales</taxon>
        <taxon>Legeriomycetaceae</taxon>
        <taxon>Smittium</taxon>
    </lineage>
</organism>
<gene>
    <name evidence="4" type="ORF">BB561_001229</name>
</gene>
<dbReference type="STRING" id="133385.A0A2T9YVK1"/>
<dbReference type="EMBL" id="MBFR01000034">
    <property type="protein sequence ID" value="PVU96372.1"/>
    <property type="molecule type" value="Genomic_DNA"/>
</dbReference>
<feature type="compositionally biased region" description="Basic and acidic residues" evidence="2">
    <location>
        <begin position="458"/>
        <end position="478"/>
    </location>
</feature>
<dbReference type="InterPro" id="IPR037393">
    <property type="entry name" value="Bud22/SRFB1"/>
</dbReference>
<dbReference type="GO" id="GO:0030686">
    <property type="term" value="C:90S preribosome"/>
    <property type="evidence" value="ECO:0007669"/>
    <property type="project" value="TreeGrafter"/>
</dbReference>
<accession>A0A2T9YVK1</accession>
<evidence type="ECO:0000313" key="4">
    <source>
        <dbReference type="EMBL" id="PVU96372.1"/>
    </source>
</evidence>
<protein>
    <recommendedName>
        <fullName evidence="3">Bud22 domain-containing protein</fullName>
    </recommendedName>
</protein>
<dbReference type="AlphaFoldDB" id="A0A2T9YVK1"/>
<evidence type="ECO:0000259" key="3">
    <source>
        <dbReference type="Pfam" id="PF09073"/>
    </source>
</evidence>
<comment type="caution">
    <text evidence="4">The sequence shown here is derived from an EMBL/GenBank/DDBJ whole genome shotgun (WGS) entry which is preliminary data.</text>
</comment>
<sequence length="572" mass="64724">MSKKNNLSWKISLLEAQTENNSNISRATLAAEKTKRRKLKQVRREYKAQLALNSNINKVATKNNNFGKPSSLPQDSQSVEKLAHLRHLKAQQKIHHIHKSLSSTVKKNKGMQIQKIVKTLNKLKSKLEDGVTDSNKVHLDRQIDAETALIAEIKTVDINHLSELLLIEHLINNTNLSEFQKELDLVNRINSFEKIVQTGEQIPNSNIKKLNLKQKVFKLFKSSNPIIDHLKEIDVVSHIITGDNKAILKNKLEKKKSKNIQNHNAPNNTILAQTQLQSSVDPISNSADILPDQSNAKSILQSTSQIKDSADFVSESEYDDLDVSPLGSDIELDSDREIENELKMLQGSQSPFNSESELDSDTEIGNEIKPLQGSELTLNYDSEFDSELYSDYEQDGFAQKASKKTKTSSNFISSLNGNDFSESDDDGFTNRPGQRQRRAQFEKLYGKEANHIQLLPKALRDNKGSSDHNLRNRKEFKPSKSFTSNYKKPSDFNSFNQDYTNSQTQDHSSRDKPFNTRFSDNTNNNTKPFAVHTKTPTPIENVHPSWAAKQAERQKIAMLTSGQIKGKKIVFD</sequence>
<dbReference type="PANTHER" id="PTHR23325">
    <property type="entry name" value="SERUM RESPONSE FACTOR-BINDING"/>
    <property type="match status" value="1"/>
</dbReference>
<dbReference type="GO" id="GO:0030490">
    <property type="term" value="P:maturation of SSU-rRNA"/>
    <property type="evidence" value="ECO:0007669"/>
    <property type="project" value="TreeGrafter"/>
</dbReference>
<dbReference type="PANTHER" id="PTHR23325:SF1">
    <property type="entry name" value="SERUM RESPONSE FACTOR-BINDING PROTEIN 1"/>
    <property type="match status" value="1"/>
</dbReference>
<dbReference type="InterPro" id="IPR015158">
    <property type="entry name" value="Bud22_dom"/>
</dbReference>
<name>A0A2T9YVK1_9FUNG</name>
<dbReference type="Pfam" id="PF09073">
    <property type="entry name" value="BUD22"/>
    <property type="match status" value="1"/>
</dbReference>